<evidence type="ECO:0000313" key="1">
    <source>
        <dbReference type="EMBL" id="CAI9596623.1"/>
    </source>
</evidence>
<name>A0ABN9FHX7_9NEOB</name>
<comment type="caution">
    <text evidence="1">The sequence shown here is derived from an EMBL/GenBank/DDBJ whole genome shotgun (WGS) entry which is preliminary data.</text>
</comment>
<organism evidence="1 2">
    <name type="scientific">Staurois parvus</name>
    <dbReference type="NCBI Taxonomy" id="386267"/>
    <lineage>
        <taxon>Eukaryota</taxon>
        <taxon>Metazoa</taxon>
        <taxon>Chordata</taxon>
        <taxon>Craniata</taxon>
        <taxon>Vertebrata</taxon>
        <taxon>Euteleostomi</taxon>
        <taxon>Amphibia</taxon>
        <taxon>Batrachia</taxon>
        <taxon>Anura</taxon>
        <taxon>Neobatrachia</taxon>
        <taxon>Ranoidea</taxon>
        <taxon>Ranidae</taxon>
        <taxon>Staurois</taxon>
    </lineage>
</organism>
<sequence>MRGHRKDLKHLSSTQKWQLHLSADFFTFIFRVSLNSVLCRLIIFIFPSNDGASLCS</sequence>
<keyword evidence="2" id="KW-1185">Reference proteome</keyword>
<dbReference type="EMBL" id="CATNWA010016938">
    <property type="protein sequence ID" value="CAI9596623.1"/>
    <property type="molecule type" value="Genomic_DNA"/>
</dbReference>
<dbReference type="Proteomes" id="UP001162483">
    <property type="component" value="Unassembled WGS sequence"/>
</dbReference>
<reference evidence="1" key="1">
    <citation type="submission" date="2023-05" db="EMBL/GenBank/DDBJ databases">
        <authorList>
            <person name="Stuckert A."/>
        </authorList>
    </citation>
    <scope>NUCLEOTIDE SEQUENCE</scope>
</reference>
<evidence type="ECO:0000313" key="2">
    <source>
        <dbReference type="Proteomes" id="UP001162483"/>
    </source>
</evidence>
<proteinExistence type="predicted"/>
<accession>A0ABN9FHX7</accession>
<gene>
    <name evidence="1" type="ORF">SPARVUS_LOCUS12094966</name>
</gene>
<protein>
    <submittedName>
        <fullName evidence="1">Uncharacterized protein</fullName>
    </submittedName>
</protein>